<dbReference type="InterPro" id="IPR050625">
    <property type="entry name" value="ParA/MinD_ATPase"/>
</dbReference>
<dbReference type="GO" id="GO:0016887">
    <property type="term" value="F:ATP hydrolysis activity"/>
    <property type="evidence" value="ECO:0007669"/>
    <property type="project" value="TreeGrafter"/>
</dbReference>
<evidence type="ECO:0000313" key="3">
    <source>
        <dbReference type="EMBL" id="QPJ61442.1"/>
    </source>
</evidence>
<name>A0A7T0BUW2_9BACT</name>
<protein>
    <submittedName>
        <fullName evidence="3">ParA family protein</fullName>
    </submittedName>
</protein>
<dbReference type="AlphaFoldDB" id="A0A7T0BUW2"/>
<proteinExistence type="predicted"/>
<reference evidence="3 4" key="1">
    <citation type="submission" date="2020-02" db="EMBL/GenBank/DDBJ databases">
        <title>Genomic and physiological characterization of two novel Nitrospinaceae genera.</title>
        <authorList>
            <person name="Mueller A.J."/>
            <person name="Jung M.-Y."/>
            <person name="Strachan C.R."/>
            <person name="Herbold C.W."/>
            <person name="Kirkegaard R.H."/>
            <person name="Daims H."/>
        </authorList>
    </citation>
    <scope>NUCLEOTIDE SEQUENCE [LARGE SCALE GENOMIC DNA]</scope>
    <source>
        <strain evidence="3">EB</strain>
    </source>
</reference>
<dbReference type="Gene3D" id="3.40.50.300">
    <property type="entry name" value="P-loop containing nucleotide triphosphate hydrolases"/>
    <property type="match status" value="2"/>
</dbReference>
<keyword evidence="1" id="KW-0547">Nucleotide-binding</keyword>
<gene>
    <name evidence="3" type="ORF">G3M70_05880</name>
</gene>
<evidence type="ECO:0000313" key="4">
    <source>
        <dbReference type="Proteomes" id="UP000594688"/>
    </source>
</evidence>
<organism evidence="3 4">
    <name type="scientific">Candidatus Nitronauta litoralis</name>
    <dbReference type="NCBI Taxonomy" id="2705533"/>
    <lineage>
        <taxon>Bacteria</taxon>
        <taxon>Pseudomonadati</taxon>
        <taxon>Nitrospinota/Tectimicrobiota group</taxon>
        <taxon>Nitrospinota</taxon>
        <taxon>Nitrospinia</taxon>
        <taxon>Nitrospinales</taxon>
        <taxon>Nitrospinaceae</taxon>
        <taxon>Candidatus Nitronauta</taxon>
    </lineage>
</organism>
<dbReference type="SUPFAM" id="SSF52540">
    <property type="entry name" value="P-loop containing nucleoside triphosphate hydrolases"/>
    <property type="match status" value="1"/>
</dbReference>
<dbReference type="EMBL" id="CP048685">
    <property type="protein sequence ID" value="QPJ61442.1"/>
    <property type="molecule type" value="Genomic_DNA"/>
</dbReference>
<dbReference type="KEGG" id="nli:G3M70_05880"/>
<dbReference type="PANTHER" id="PTHR43384">
    <property type="entry name" value="SEPTUM SITE-DETERMINING PROTEIN MIND HOMOLOG, CHLOROPLASTIC-RELATED"/>
    <property type="match status" value="1"/>
</dbReference>
<dbReference type="InterPro" id="IPR027417">
    <property type="entry name" value="P-loop_NTPase"/>
</dbReference>
<sequence length="438" mass="49305">MGIVSVIGPKGGIGKTTLSINTTAALTKALKKSGNGRGVCLIDLDLRLPTISSLLDSHPPKTFFDLFSTLANQTYQVDFLRSLYQVLTRFQAHIAGECELDDERLARSFALYKSLNADLFRFSEFEFGDLLHELFLMRGEIHSLADISKLDLILNKLDSGKFRSVLHELEQDSQPLPDEYINFIEEYGFSIIGGEVPILGKRVHRKRINEPAFLLMFLEFLNQVFDKFDHVILDTPAGGVNHLTSLMNVIDQVMFVFDLSNSIAINGSIDALHSFIDYYEDFCNDYQSGALTGLDKEFANRMTMSAGEVEFLSSIKQKRFGILFNRSTESKEVVEALRRLREYLDTLDKYETYKDRIHIVGLLPHHKVINITNNRGALFYDKDMSLTARMNGVAESILTENSQSPTLANSDKEILKYLTRLGSGGLSKPLVRIASVFG</sequence>
<dbReference type="GO" id="GO:0005829">
    <property type="term" value="C:cytosol"/>
    <property type="evidence" value="ECO:0007669"/>
    <property type="project" value="TreeGrafter"/>
</dbReference>
<keyword evidence="2" id="KW-0067">ATP-binding</keyword>
<dbReference type="GO" id="GO:0051782">
    <property type="term" value="P:negative regulation of cell division"/>
    <property type="evidence" value="ECO:0007669"/>
    <property type="project" value="TreeGrafter"/>
</dbReference>
<dbReference type="PANTHER" id="PTHR43384:SF6">
    <property type="entry name" value="SEPTUM SITE-DETERMINING PROTEIN MIND HOMOLOG, CHLOROPLASTIC"/>
    <property type="match status" value="1"/>
</dbReference>
<evidence type="ECO:0000256" key="1">
    <source>
        <dbReference type="ARBA" id="ARBA00022741"/>
    </source>
</evidence>
<evidence type="ECO:0000256" key="2">
    <source>
        <dbReference type="ARBA" id="ARBA00022840"/>
    </source>
</evidence>
<dbReference type="GO" id="GO:0009898">
    <property type="term" value="C:cytoplasmic side of plasma membrane"/>
    <property type="evidence" value="ECO:0007669"/>
    <property type="project" value="TreeGrafter"/>
</dbReference>
<accession>A0A7T0BUW2</accession>
<dbReference type="Proteomes" id="UP000594688">
    <property type="component" value="Chromosome"/>
</dbReference>
<dbReference type="GO" id="GO:0005524">
    <property type="term" value="F:ATP binding"/>
    <property type="evidence" value="ECO:0007669"/>
    <property type="project" value="UniProtKB-KW"/>
</dbReference>